<proteinExistence type="predicted"/>
<name>A0A7J0A9Q6_9BACE</name>
<evidence type="ECO:0000313" key="1">
    <source>
        <dbReference type="EMBL" id="GFH88699.1"/>
    </source>
</evidence>
<dbReference type="EMBL" id="BLLS01000310">
    <property type="protein sequence ID" value="GFH88699.1"/>
    <property type="molecule type" value="Genomic_DNA"/>
</dbReference>
<comment type="caution">
    <text evidence="1">The sequence shown here is derived from an EMBL/GenBank/DDBJ whole genome shotgun (WGS) entry which is preliminary data.</text>
</comment>
<dbReference type="Proteomes" id="UP000491181">
    <property type="component" value="Unassembled WGS sequence"/>
</dbReference>
<reference evidence="1 2" key="1">
    <citation type="journal article" date="2020" name="Microbiome">
        <title>Single-cell genomics of uncultured bacteria reveals dietary fiber responders in the mouse gut microbiota.</title>
        <authorList>
            <person name="Chijiiwa R."/>
            <person name="Hosokawa M."/>
            <person name="Kogawa M."/>
            <person name="Nishikawa Y."/>
            <person name="Ide K."/>
            <person name="Sakanashi C."/>
            <person name="Takahashi K."/>
            <person name="Takeyama H."/>
        </authorList>
    </citation>
    <scope>NUCLEOTIDE SEQUENCE [LARGE SCALE GENOMIC DNA]</scope>
    <source>
        <strain evidence="1">IMSAGC_001</strain>
    </source>
</reference>
<organism evidence="1 2">
    <name type="scientific">Bacteroides acidifaciens</name>
    <dbReference type="NCBI Taxonomy" id="85831"/>
    <lineage>
        <taxon>Bacteria</taxon>
        <taxon>Pseudomonadati</taxon>
        <taxon>Bacteroidota</taxon>
        <taxon>Bacteroidia</taxon>
        <taxon>Bacteroidales</taxon>
        <taxon>Bacteroidaceae</taxon>
        <taxon>Bacteroides</taxon>
    </lineage>
</organism>
<dbReference type="AlphaFoldDB" id="A0A7J0A9Q6"/>
<gene>
    <name evidence="1" type="ORF">IMSAGC001_04143</name>
</gene>
<protein>
    <submittedName>
        <fullName evidence="1">Uncharacterized protein</fullName>
    </submittedName>
</protein>
<dbReference type="AntiFam" id="ANF00215">
    <property type="entry name" value="Shadow ORF (opposite nolG)"/>
</dbReference>
<evidence type="ECO:0000313" key="2">
    <source>
        <dbReference type="Proteomes" id="UP000491181"/>
    </source>
</evidence>
<accession>A0A7J0A9Q6</accession>
<sequence length="65" mass="7351">MAMVGINVERKSCKKIYTTMNTRIKASIKVFKTSWIEANRKSLAFIETFIFKPDGKVFDASSNSA</sequence>